<keyword evidence="4" id="KW-0520">NAD</keyword>
<dbReference type="SUPFAM" id="SSF51735">
    <property type="entry name" value="NAD(P)-binding Rossmann-fold domains"/>
    <property type="match status" value="1"/>
</dbReference>
<dbReference type="EMBL" id="GBRD01010748">
    <property type="protein sequence ID" value="JAG55076.1"/>
    <property type="molecule type" value="Transcribed_RNA"/>
</dbReference>
<proteinExistence type="predicted"/>
<evidence type="ECO:0000256" key="4">
    <source>
        <dbReference type="ARBA" id="ARBA00023027"/>
    </source>
</evidence>
<feature type="region of interest" description="Disordered" evidence="5">
    <location>
        <begin position="504"/>
        <end position="534"/>
    </location>
</feature>
<feature type="compositionally biased region" description="Basic and acidic residues" evidence="5">
    <location>
        <begin position="366"/>
        <end position="375"/>
    </location>
</feature>
<evidence type="ECO:0000313" key="8">
    <source>
        <dbReference type="EMBL" id="JAG55076.1"/>
    </source>
</evidence>
<dbReference type="InterPro" id="IPR015955">
    <property type="entry name" value="Lactate_DH/Glyco_Ohase_4_C"/>
</dbReference>
<reference evidence="7" key="2">
    <citation type="submission" date="2014-07" db="EMBL/GenBank/DDBJ databases">
        <authorList>
            <person name="Hull J."/>
        </authorList>
    </citation>
    <scope>NUCLEOTIDE SEQUENCE</scope>
</reference>
<dbReference type="GO" id="GO:0005739">
    <property type="term" value="C:mitochondrion"/>
    <property type="evidence" value="ECO:0007669"/>
    <property type="project" value="TreeGrafter"/>
</dbReference>
<reference evidence="7" key="1">
    <citation type="journal article" date="2014" name="PLoS ONE">
        <title>Transcriptome-Based Identification of ABC Transporters in the Western Tarnished Plant Bug Lygus hesperus.</title>
        <authorList>
            <person name="Hull J.J."/>
            <person name="Chaney K."/>
            <person name="Geib S.M."/>
            <person name="Fabrick J.A."/>
            <person name="Brent C.S."/>
            <person name="Walsh D."/>
            <person name="Lavine L.C."/>
        </authorList>
    </citation>
    <scope>NUCLEOTIDE SEQUENCE</scope>
</reference>
<dbReference type="InterPro" id="IPR022383">
    <property type="entry name" value="Lactate/malate_DH_C"/>
</dbReference>
<dbReference type="PANTHER" id="PTHR11540">
    <property type="entry name" value="MALATE AND LACTATE DEHYDROGENASE"/>
    <property type="match status" value="1"/>
</dbReference>
<feature type="compositionally biased region" description="Basic and acidic residues" evidence="5">
    <location>
        <begin position="508"/>
        <end position="519"/>
    </location>
</feature>
<gene>
    <name evidence="7" type="primary">MDH2_0</name>
    <name evidence="7" type="ORF">CM83_27931</name>
</gene>
<feature type="region of interest" description="Disordered" evidence="5">
    <location>
        <begin position="366"/>
        <end position="473"/>
    </location>
</feature>
<feature type="region of interest" description="Disordered" evidence="5">
    <location>
        <begin position="693"/>
        <end position="760"/>
    </location>
</feature>
<reference evidence="8" key="3">
    <citation type="submission" date="2014-09" db="EMBL/GenBank/DDBJ databases">
        <authorList>
            <person name="Magalhaes I.L.F."/>
            <person name="Oliveira U."/>
            <person name="Santos F.R."/>
            <person name="Vidigal T.H.D.A."/>
            <person name="Brescovit A.D."/>
            <person name="Santos A.J."/>
        </authorList>
    </citation>
    <scope>NUCLEOTIDE SEQUENCE</scope>
</reference>
<sequence>MKKIQVSYLGLNSLFGRVTTNLLKQSPCIEKLSIYDDDDASILEGETDVFIGRDQLPDAVKDVNIVVIGDEPGDTHEEDRLKVIGPKIIRYTEAILTSSPNAIILVAASPLNILVPLVGHFLGPDWQNRLLGITSVDTLRASRILNGLLNNPQEAHILPVVGGSSVSSRVPLFSHLHPKTVIRKDIREQIMEKMKLFDDSKYREMDSVERAYSAVRFIHSVISGMLKDSPIPEIAMTKTTEVPNAEFFSLPMLLGKNGMENAMQLPKFDEVEEKLFLEATERLSEDSRKARDFINSLAQESVRNLNTNRDISVGKSLTWNQRSESSNDSNLPGEESKVGGAQRKPQNTAEMASMKIKSLTLKREVREVNSEDNKRPFTYQSLAKPCGSQETREIQKSNRKSIPIGPAYQLVPESKRVNRDSVKLVDSGKPKTDSSRNNKDVEPTEGVTTLPSAEEVTSRGSEARRSPTRTALETSHRIATLKEHDVPQPSSIQNLVPEVIQLGSTSKTDSHSKKQEQIERCSSLTDSDISSPGSDCTETLMKEVNAHLGDISKYATSSPPIENRNDGIVCRESKQLIDGRSLPVEDHGSENKQGVCSKSTELAIHSYNNETASNNSSQNNAKPEVNILVVSPRPHEVERTTFSHLNDKQKLSKTELVLNYESTPEYFNRDRTKPTKKCDKEKHSAISTETLNGEKKYNRETKIDCEPVSTQHQTKYLQDGEPNESSLKTRGGNNDIQTSLNEKFKLENQANYQSRFRRNG</sequence>
<organism evidence="7">
    <name type="scientific">Lygus hesperus</name>
    <name type="common">Western plant bug</name>
    <dbReference type="NCBI Taxonomy" id="30085"/>
    <lineage>
        <taxon>Eukaryota</taxon>
        <taxon>Metazoa</taxon>
        <taxon>Ecdysozoa</taxon>
        <taxon>Arthropoda</taxon>
        <taxon>Hexapoda</taxon>
        <taxon>Insecta</taxon>
        <taxon>Pterygota</taxon>
        <taxon>Neoptera</taxon>
        <taxon>Paraneoptera</taxon>
        <taxon>Hemiptera</taxon>
        <taxon>Heteroptera</taxon>
        <taxon>Panheteroptera</taxon>
        <taxon>Cimicomorpha</taxon>
        <taxon>Miridae</taxon>
        <taxon>Mirini</taxon>
        <taxon>Lygus</taxon>
    </lineage>
</organism>
<keyword evidence="2" id="KW-0816">Tricarboxylic acid cycle</keyword>
<dbReference type="Pfam" id="PF02866">
    <property type="entry name" value="Ldh_1_C"/>
    <property type="match status" value="1"/>
</dbReference>
<dbReference type="GO" id="GO:0006099">
    <property type="term" value="P:tricarboxylic acid cycle"/>
    <property type="evidence" value="ECO:0007669"/>
    <property type="project" value="UniProtKB-KW"/>
</dbReference>
<feature type="compositionally biased region" description="Basic and acidic residues" evidence="5">
    <location>
        <begin position="693"/>
        <end position="705"/>
    </location>
</feature>
<evidence type="ECO:0000313" key="7">
    <source>
        <dbReference type="EMBL" id="JAG33319.1"/>
    </source>
</evidence>
<keyword evidence="3" id="KW-0560">Oxidoreductase</keyword>
<evidence type="ECO:0000256" key="1">
    <source>
        <dbReference type="ARBA" id="ARBA00012995"/>
    </source>
</evidence>
<feature type="region of interest" description="Disordered" evidence="5">
    <location>
        <begin position="316"/>
        <end position="352"/>
    </location>
</feature>
<dbReference type="PANTHER" id="PTHR11540:SF16">
    <property type="entry name" value="MALATE DEHYDROGENASE, MITOCHONDRIAL"/>
    <property type="match status" value="1"/>
</dbReference>
<dbReference type="SUPFAM" id="SSF56327">
    <property type="entry name" value="LDH C-terminal domain-like"/>
    <property type="match status" value="1"/>
</dbReference>
<dbReference type="EMBL" id="GBHO01010285">
    <property type="protein sequence ID" value="JAG33319.1"/>
    <property type="molecule type" value="Transcribed_RNA"/>
</dbReference>
<feature type="compositionally biased region" description="Polar residues" evidence="5">
    <location>
        <begin position="520"/>
        <end position="534"/>
    </location>
</feature>
<evidence type="ECO:0000256" key="5">
    <source>
        <dbReference type="SAM" id="MobiDB-lite"/>
    </source>
</evidence>
<feature type="compositionally biased region" description="Polar residues" evidence="5">
    <location>
        <begin position="316"/>
        <end position="330"/>
    </location>
</feature>
<dbReference type="AlphaFoldDB" id="A0A0A9YM79"/>
<name>A0A0A9YM79_LYGHE</name>
<feature type="domain" description="Lactate/malate dehydrogenase C-terminal" evidence="6">
    <location>
        <begin position="134"/>
        <end position="293"/>
    </location>
</feature>
<evidence type="ECO:0000256" key="3">
    <source>
        <dbReference type="ARBA" id="ARBA00023002"/>
    </source>
</evidence>
<evidence type="ECO:0000256" key="2">
    <source>
        <dbReference type="ARBA" id="ARBA00022532"/>
    </source>
</evidence>
<dbReference type="EC" id="1.1.1.37" evidence="1"/>
<dbReference type="InterPro" id="IPR036291">
    <property type="entry name" value="NAD(P)-bd_dom_sf"/>
</dbReference>
<feature type="compositionally biased region" description="Basic and acidic residues" evidence="5">
    <location>
        <begin position="413"/>
        <end position="442"/>
    </location>
</feature>
<feature type="compositionally biased region" description="Polar residues" evidence="5">
    <location>
        <begin position="723"/>
        <end position="741"/>
    </location>
</feature>
<dbReference type="Gene3D" id="3.90.110.10">
    <property type="entry name" value="Lactate dehydrogenase/glycoside hydrolase, family 4, C-terminal"/>
    <property type="match status" value="1"/>
</dbReference>
<dbReference type="GO" id="GO:0030060">
    <property type="term" value="F:L-malate dehydrogenase (NAD+) activity"/>
    <property type="evidence" value="ECO:0007669"/>
    <property type="project" value="UniProtKB-EC"/>
</dbReference>
<protein>
    <recommendedName>
        <fullName evidence="1">malate dehydrogenase</fullName>
        <ecNumber evidence="1">1.1.1.37</ecNumber>
    </recommendedName>
</protein>
<dbReference type="Gene3D" id="3.40.50.720">
    <property type="entry name" value="NAD(P)-binding Rossmann-like Domain"/>
    <property type="match status" value="1"/>
</dbReference>
<evidence type="ECO:0000259" key="6">
    <source>
        <dbReference type="Pfam" id="PF02866"/>
    </source>
</evidence>
<accession>A0A0A9YM79</accession>